<gene>
    <name evidence="4" type="ORF">RF11_02410</name>
</gene>
<accession>A0A0C2JQL7</accession>
<keyword evidence="5" id="KW-1185">Reference proteome</keyword>
<comment type="caution">
    <text evidence="2">Lacks conserved residue(s) required for the propagation of feature annotation.</text>
</comment>
<evidence type="ECO:0000256" key="3">
    <source>
        <dbReference type="SAM" id="Phobius"/>
    </source>
</evidence>
<evidence type="ECO:0000256" key="1">
    <source>
        <dbReference type="ARBA" id="ARBA00023157"/>
    </source>
</evidence>
<keyword evidence="1" id="KW-1015">Disulfide bond</keyword>
<keyword evidence="3" id="KW-0812">Transmembrane</keyword>
<dbReference type="Proteomes" id="UP000031668">
    <property type="component" value="Unassembled WGS sequence"/>
</dbReference>
<dbReference type="PROSITE" id="PS50068">
    <property type="entry name" value="LDLRA_2"/>
    <property type="match status" value="1"/>
</dbReference>
<feature type="transmembrane region" description="Helical" evidence="3">
    <location>
        <begin position="272"/>
        <end position="292"/>
    </location>
</feature>
<dbReference type="OrthoDB" id="2019384at2759"/>
<dbReference type="SMART" id="SM00192">
    <property type="entry name" value="LDLa"/>
    <property type="match status" value="1"/>
</dbReference>
<keyword evidence="3" id="KW-0472">Membrane</keyword>
<sequence length="322" mass="37549">MMVTCEIVASRHKIECSRTRDILHPGPRPCYISKEMSDYFKNCTPDDLISKGDILCPEAFYIECQINDQRVCISKMCDGFEDCQDGSDENKFCHSQNFSRTINVDYHDNGYIEFSWRAEDPGSSFEVTIVDIIQESIFIKEVVKQARIKVGGHVNCGEYTIIAKNTISYNIQFETYQYLQTKSYAPINLAYDSNNQTLKWDFDAHTCVPRIFYIECHSNMRIKRTFTIQNWYKIESMHELECKVAACPRQIFNQSCSPFAEIIYPFRVRKPVVPMFMITIIIISALIILYGLSIPLRICINIKIHEFSPFKNLKFFKKLLSR</sequence>
<reference evidence="4 5" key="1">
    <citation type="journal article" date="2014" name="Genome Biol. Evol.">
        <title>The genome of the myxosporean Thelohanellus kitauei shows adaptations to nutrient acquisition within its fish host.</title>
        <authorList>
            <person name="Yang Y."/>
            <person name="Xiong J."/>
            <person name="Zhou Z."/>
            <person name="Huo F."/>
            <person name="Miao W."/>
            <person name="Ran C."/>
            <person name="Liu Y."/>
            <person name="Zhang J."/>
            <person name="Feng J."/>
            <person name="Wang M."/>
            <person name="Wang M."/>
            <person name="Wang L."/>
            <person name="Yao B."/>
        </authorList>
    </citation>
    <scope>NUCLEOTIDE SEQUENCE [LARGE SCALE GENOMIC DNA]</scope>
    <source>
        <strain evidence="4">Wuqing</strain>
    </source>
</reference>
<proteinExistence type="predicted"/>
<dbReference type="EMBL" id="JWZT01001679">
    <property type="protein sequence ID" value="KII71658.1"/>
    <property type="molecule type" value="Genomic_DNA"/>
</dbReference>
<keyword evidence="3" id="KW-1133">Transmembrane helix</keyword>
<comment type="caution">
    <text evidence="4">The sequence shown here is derived from an EMBL/GenBank/DDBJ whole genome shotgun (WGS) entry which is preliminary data.</text>
</comment>
<dbReference type="InterPro" id="IPR002172">
    <property type="entry name" value="LDrepeatLR_classA_rpt"/>
</dbReference>
<evidence type="ECO:0000313" key="5">
    <source>
        <dbReference type="Proteomes" id="UP000031668"/>
    </source>
</evidence>
<evidence type="ECO:0000256" key="2">
    <source>
        <dbReference type="PROSITE-ProRule" id="PRU00124"/>
    </source>
</evidence>
<name>A0A0C2JQL7_THEKT</name>
<dbReference type="CDD" id="cd00112">
    <property type="entry name" value="LDLa"/>
    <property type="match status" value="1"/>
</dbReference>
<dbReference type="AlphaFoldDB" id="A0A0C2JQL7"/>
<evidence type="ECO:0000313" key="4">
    <source>
        <dbReference type="EMBL" id="KII71658.1"/>
    </source>
</evidence>
<protein>
    <submittedName>
        <fullName evidence="4">Uncharacterized protein</fullName>
    </submittedName>
</protein>
<organism evidence="4 5">
    <name type="scientific">Thelohanellus kitauei</name>
    <name type="common">Myxosporean</name>
    <dbReference type="NCBI Taxonomy" id="669202"/>
    <lineage>
        <taxon>Eukaryota</taxon>
        <taxon>Metazoa</taxon>
        <taxon>Cnidaria</taxon>
        <taxon>Myxozoa</taxon>
        <taxon>Myxosporea</taxon>
        <taxon>Bivalvulida</taxon>
        <taxon>Platysporina</taxon>
        <taxon>Myxobolidae</taxon>
        <taxon>Thelohanellus</taxon>
    </lineage>
</organism>
<dbReference type="Gene3D" id="2.40.128.620">
    <property type="match status" value="1"/>
</dbReference>